<dbReference type="SMART" id="SM00530">
    <property type="entry name" value="HTH_XRE"/>
    <property type="match status" value="1"/>
</dbReference>
<dbReference type="InterPro" id="IPR001387">
    <property type="entry name" value="Cro/C1-type_HTH"/>
</dbReference>
<dbReference type="CDD" id="cd00093">
    <property type="entry name" value="HTH_XRE"/>
    <property type="match status" value="1"/>
</dbReference>
<dbReference type="EMBL" id="BIFT01000002">
    <property type="protein sequence ID" value="GCE29538.1"/>
    <property type="molecule type" value="Genomic_DNA"/>
</dbReference>
<protein>
    <recommendedName>
        <fullName evidence="1">HTH cro/C1-type domain-containing protein</fullName>
    </recommendedName>
</protein>
<dbReference type="PROSITE" id="PS50943">
    <property type="entry name" value="HTH_CROC1"/>
    <property type="match status" value="1"/>
</dbReference>
<name>A0A402BDR1_9CHLR</name>
<sequence>MARLRIKEIAQQQNMRQNALALKSGVTEQLLNRYWNNNVLRVDLTELEKIACALGVAPGDLIVSDHRQDINM</sequence>
<proteinExistence type="predicted"/>
<gene>
    <name evidence="2" type="ORF">KDA_50220</name>
</gene>
<dbReference type="SUPFAM" id="SSF47413">
    <property type="entry name" value="lambda repressor-like DNA-binding domains"/>
    <property type="match status" value="1"/>
</dbReference>
<dbReference type="Proteomes" id="UP000287171">
    <property type="component" value="Unassembled WGS sequence"/>
</dbReference>
<organism evidence="2 3">
    <name type="scientific">Dictyobacter alpinus</name>
    <dbReference type="NCBI Taxonomy" id="2014873"/>
    <lineage>
        <taxon>Bacteria</taxon>
        <taxon>Bacillati</taxon>
        <taxon>Chloroflexota</taxon>
        <taxon>Ktedonobacteria</taxon>
        <taxon>Ktedonobacterales</taxon>
        <taxon>Dictyobacteraceae</taxon>
        <taxon>Dictyobacter</taxon>
    </lineage>
</organism>
<keyword evidence="3" id="KW-1185">Reference proteome</keyword>
<evidence type="ECO:0000259" key="1">
    <source>
        <dbReference type="PROSITE" id="PS50943"/>
    </source>
</evidence>
<reference evidence="3" key="1">
    <citation type="submission" date="2018-12" db="EMBL/GenBank/DDBJ databases">
        <title>Tengunoibacter tsumagoiensis gen. nov., sp. nov., Dictyobacter kobayashii sp. nov., D. alpinus sp. nov., and D. joshuensis sp. nov. and description of Dictyobacteraceae fam. nov. within the order Ktedonobacterales isolated from Tengu-no-mugimeshi.</title>
        <authorList>
            <person name="Wang C.M."/>
            <person name="Zheng Y."/>
            <person name="Sakai Y."/>
            <person name="Toyoda A."/>
            <person name="Minakuchi Y."/>
            <person name="Abe K."/>
            <person name="Yokota A."/>
            <person name="Yabe S."/>
        </authorList>
    </citation>
    <scope>NUCLEOTIDE SEQUENCE [LARGE SCALE GENOMIC DNA]</scope>
    <source>
        <strain evidence="3">Uno16</strain>
    </source>
</reference>
<dbReference type="RefSeq" id="WP_126629781.1">
    <property type="nucleotide sequence ID" value="NZ_BIFT01000002.1"/>
</dbReference>
<dbReference type="OrthoDB" id="165693at2"/>
<comment type="caution">
    <text evidence="2">The sequence shown here is derived from an EMBL/GenBank/DDBJ whole genome shotgun (WGS) entry which is preliminary data.</text>
</comment>
<dbReference type="InterPro" id="IPR010982">
    <property type="entry name" value="Lambda_DNA-bd_dom_sf"/>
</dbReference>
<accession>A0A402BDR1</accession>
<evidence type="ECO:0000313" key="3">
    <source>
        <dbReference type="Proteomes" id="UP000287171"/>
    </source>
</evidence>
<dbReference type="Gene3D" id="1.10.260.40">
    <property type="entry name" value="lambda repressor-like DNA-binding domains"/>
    <property type="match status" value="1"/>
</dbReference>
<dbReference type="GO" id="GO:0003677">
    <property type="term" value="F:DNA binding"/>
    <property type="evidence" value="ECO:0007669"/>
    <property type="project" value="InterPro"/>
</dbReference>
<dbReference type="Pfam" id="PF13443">
    <property type="entry name" value="HTH_26"/>
    <property type="match status" value="1"/>
</dbReference>
<evidence type="ECO:0000313" key="2">
    <source>
        <dbReference type="EMBL" id="GCE29538.1"/>
    </source>
</evidence>
<dbReference type="AlphaFoldDB" id="A0A402BDR1"/>
<feature type="domain" description="HTH cro/C1-type" evidence="1">
    <location>
        <begin position="6"/>
        <end position="61"/>
    </location>
</feature>